<dbReference type="SUPFAM" id="SSF81665">
    <property type="entry name" value="Calcium ATPase, transmembrane domain M"/>
    <property type="match status" value="1"/>
</dbReference>
<feature type="transmembrane region" description="Helical" evidence="13">
    <location>
        <begin position="117"/>
        <end position="138"/>
    </location>
</feature>
<dbReference type="GO" id="GO:0016887">
    <property type="term" value="F:ATP hydrolysis activity"/>
    <property type="evidence" value="ECO:0007669"/>
    <property type="project" value="InterPro"/>
</dbReference>
<dbReference type="InterPro" id="IPR018303">
    <property type="entry name" value="ATPase_P-typ_P_site"/>
</dbReference>
<gene>
    <name evidence="15" type="ORF">FJY86_03285</name>
</gene>
<feature type="transmembrane region" description="Helical" evidence="13">
    <location>
        <begin position="150"/>
        <end position="169"/>
    </location>
</feature>
<dbReference type="Pfam" id="PF00122">
    <property type="entry name" value="E1-E2_ATPase"/>
    <property type="match status" value="1"/>
</dbReference>
<dbReference type="NCBIfam" id="TIGR01511">
    <property type="entry name" value="ATPase-IB1_Cu"/>
    <property type="match status" value="1"/>
</dbReference>
<dbReference type="InterPro" id="IPR044492">
    <property type="entry name" value="P_typ_ATPase_HD_dom"/>
</dbReference>
<dbReference type="EMBL" id="VGJJ01000024">
    <property type="protein sequence ID" value="MBM3282337.1"/>
    <property type="molecule type" value="Genomic_DNA"/>
</dbReference>
<evidence type="ECO:0000313" key="16">
    <source>
        <dbReference type="Proteomes" id="UP000774699"/>
    </source>
</evidence>
<evidence type="ECO:0000259" key="14">
    <source>
        <dbReference type="PROSITE" id="PS50846"/>
    </source>
</evidence>
<dbReference type="PROSITE" id="PS01047">
    <property type="entry name" value="HMA_1"/>
    <property type="match status" value="1"/>
</dbReference>
<dbReference type="GO" id="GO:0005886">
    <property type="term" value="C:plasma membrane"/>
    <property type="evidence" value="ECO:0007669"/>
    <property type="project" value="UniProtKB-SubCell"/>
</dbReference>
<dbReference type="PROSITE" id="PS00154">
    <property type="entry name" value="ATPASE_E1_E2"/>
    <property type="match status" value="1"/>
</dbReference>
<evidence type="ECO:0000256" key="12">
    <source>
        <dbReference type="ARBA" id="ARBA00023136"/>
    </source>
</evidence>
<dbReference type="InterPro" id="IPR008250">
    <property type="entry name" value="ATPase_P-typ_transduc_dom_A_sf"/>
</dbReference>
<dbReference type="InterPro" id="IPR006121">
    <property type="entry name" value="HMA_dom"/>
</dbReference>
<dbReference type="GO" id="GO:0055070">
    <property type="term" value="P:copper ion homeostasis"/>
    <property type="evidence" value="ECO:0007669"/>
    <property type="project" value="TreeGrafter"/>
</dbReference>
<dbReference type="PROSITE" id="PS01229">
    <property type="entry name" value="COF_2"/>
    <property type="match status" value="1"/>
</dbReference>
<organism evidence="15 16">
    <name type="scientific">Candidatus Iainarchaeum sp</name>
    <dbReference type="NCBI Taxonomy" id="3101447"/>
    <lineage>
        <taxon>Archaea</taxon>
        <taxon>Candidatus Iainarchaeota</taxon>
        <taxon>Candidatus Iainarchaeia</taxon>
        <taxon>Candidatus Iainarchaeales</taxon>
        <taxon>Candidatus Iainarchaeaceae</taxon>
        <taxon>Candidatus Iainarchaeum</taxon>
    </lineage>
</organism>
<dbReference type="PRINTS" id="PR00943">
    <property type="entry name" value="CUATPASE"/>
</dbReference>
<evidence type="ECO:0000256" key="3">
    <source>
        <dbReference type="ARBA" id="ARBA00022448"/>
    </source>
</evidence>
<dbReference type="AlphaFoldDB" id="A0A8T4C7P7"/>
<dbReference type="Gene3D" id="3.40.50.1000">
    <property type="entry name" value="HAD superfamily/HAD-like"/>
    <property type="match status" value="1"/>
</dbReference>
<dbReference type="Pfam" id="PF00702">
    <property type="entry name" value="Hydrolase"/>
    <property type="match status" value="1"/>
</dbReference>
<dbReference type="InterPro" id="IPR017969">
    <property type="entry name" value="Heavy-metal-associated_CS"/>
</dbReference>
<dbReference type="PANTHER" id="PTHR43520">
    <property type="entry name" value="ATP7, ISOFORM B"/>
    <property type="match status" value="1"/>
</dbReference>
<dbReference type="PROSITE" id="PS50846">
    <property type="entry name" value="HMA_2"/>
    <property type="match status" value="1"/>
</dbReference>
<dbReference type="InterPro" id="IPR023299">
    <property type="entry name" value="ATPase_P-typ_cyto_dom_N"/>
</dbReference>
<evidence type="ECO:0000256" key="7">
    <source>
        <dbReference type="ARBA" id="ARBA00022741"/>
    </source>
</evidence>
<feature type="transmembrane region" description="Helical" evidence="13">
    <location>
        <begin position="91"/>
        <end position="111"/>
    </location>
</feature>
<dbReference type="PANTHER" id="PTHR43520:SF8">
    <property type="entry name" value="P-TYPE CU(+) TRANSPORTER"/>
    <property type="match status" value="1"/>
</dbReference>
<dbReference type="InterPro" id="IPR036163">
    <property type="entry name" value="HMA_dom_sf"/>
</dbReference>
<evidence type="ECO:0000256" key="2">
    <source>
        <dbReference type="ARBA" id="ARBA00006024"/>
    </source>
</evidence>
<dbReference type="InterPro" id="IPR027256">
    <property type="entry name" value="P-typ_ATPase_IB"/>
</dbReference>
<dbReference type="Gene3D" id="3.30.70.100">
    <property type="match status" value="1"/>
</dbReference>
<evidence type="ECO:0000256" key="6">
    <source>
        <dbReference type="ARBA" id="ARBA00022723"/>
    </source>
</evidence>
<dbReference type="PRINTS" id="PR00119">
    <property type="entry name" value="CATATPASE"/>
</dbReference>
<dbReference type="GO" id="GO:0043682">
    <property type="term" value="F:P-type divalent copper transporter activity"/>
    <property type="evidence" value="ECO:0007669"/>
    <property type="project" value="TreeGrafter"/>
</dbReference>
<feature type="domain" description="HMA" evidence="14">
    <location>
        <begin position="2"/>
        <end position="68"/>
    </location>
</feature>
<comment type="subcellular location">
    <subcellularLocation>
        <location evidence="1">Cell membrane</location>
        <topology evidence="1">Multi-pass membrane protein</topology>
    </subcellularLocation>
</comment>
<keyword evidence="5 13" id="KW-0812">Transmembrane</keyword>
<keyword evidence="6" id="KW-0479">Metal-binding</keyword>
<dbReference type="Gene3D" id="3.40.1110.10">
    <property type="entry name" value="Calcium-transporting ATPase, cytoplasmic domain N"/>
    <property type="match status" value="1"/>
</dbReference>
<feature type="transmembrane region" description="Helical" evidence="13">
    <location>
        <begin position="175"/>
        <end position="192"/>
    </location>
</feature>
<dbReference type="SFLD" id="SFLDS00003">
    <property type="entry name" value="Haloacid_Dehalogenase"/>
    <property type="match status" value="1"/>
</dbReference>
<dbReference type="SUPFAM" id="SSF81653">
    <property type="entry name" value="Calcium ATPase, transduction domain A"/>
    <property type="match status" value="1"/>
</dbReference>
<protein>
    <submittedName>
        <fullName evidence="15">Copper-translocating P-type ATPase</fullName>
    </submittedName>
</protein>
<keyword evidence="4" id="KW-1003">Cell membrane</keyword>
<feature type="transmembrane region" description="Helical" evidence="13">
    <location>
        <begin position="694"/>
        <end position="718"/>
    </location>
</feature>
<keyword evidence="11" id="KW-0406">Ion transport</keyword>
<keyword evidence="7" id="KW-0547">Nucleotide-binding</keyword>
<keyword evidence="12 13" id="KW-0472">Membrane</keyword>
<evidence type="ECO:0000313" key="15">
    <source>
        <dbReference type="EMBL" id="MBM3282337.1"/>
    </source>
</evidence>
<dbReference type="SFLD" id="SFLDF00027">
    <property type="entry name" value="p-type_atpase"/>
    <property type="match status" value="1"/>
</dbReference>
<dbReference type="SUPFAM" id="SSF56784">
    <property type="entry name" value="HAD-like"/>
    <property type="match status" value="1"/>
</dbReference>
<dbReference type="InterPro" id="IPR023214">
    <property type="entry name" value="HAD_sf"/>
</dbReference>
<dbReference type="InterPro" id="IPR023298">
    <property type="entry name" value="ATPase_P-typ_TM_dom_sf"/>
</dbReference>
<keyword evidence="8" id="KW-0067">ATP-binding</keyword>
<feature type="transmembrane region" description="Helical" evidence="13">
    <location>
        <begin position="353"/>
        <end position="375"/>
    </location>
</feature>
<name>A0A8T4C7P7_9ARCH</name>
<feature type="transmembrane region" description="Helical" evidence="13">
    <location>
        <begin position="326"/>
        <end position="347"/>
    </location>
</feature>
<keyword evidence="3" id="KW-0813">Transport</keyword>
<comment type="caution">
    <text evidence="15">The sequence shown here is derived from an EMBL/GenBank/DDBJ whole genome shotgun (WGS) entry which is preliminary data.</text>
</comment>
<reference evidence="15" key="1">
    <citation type="submission" date="2019-03" db="EMBL/GenBank/DDBJ databases">
        <title>Lake Tanganyika Metagenome-Assembled Genomes (MAGs).</title>
        <authorList>
            <person name="Tran P."/>
        </authorList>
    </citation>
    <scope>NUCLEOTIDE SEQUENCE</scope>
    <source>
        <strain evidence="15">M_DeepCast_50m_m2_156</strain>
    </source>
</reference>
<keyword evidence="9" id="KW-1278">Translocase</keyword>
<evidence type="ECO:0000256" key="11">
    <source>
        <dbReference type="ARBA" id="ARBA00023065"/>
    </source>
</evidence>
<dbReference type="SUPFAM" id="SSF55008">
    <property type="entry name" value="HMA, heavy metal-associated domain"/>
    <property type="match status" value="1"/>
</dbReference>
<evidence type="ECO:0000256" key="1">
    <source>
        <dbReference type="ARBA" id="ARBA00004651"/>
    </source>
</evidence>
<dbReference type="GO" id="GO:0005524">
    <property type="term" value="F:ATP binding"/>
    <property type="evidence" value="ECO:0007669"/>
    <property type="project" value="UniProtKB-KW"/>
</dbReference>
<dbReference type="NCBIfam" id="TIGR01525">
    <property type="entry name" value="ATPase-IB_hvy"/>
    <property type="match status" value="1"/>
</dbReference>
<evidence type="ECO:0000256" key="8">
    <source>
        <dbReference type="ARBA" id="ARBA00022840"/>
    </source>
</evidence>
<evidence type="ECO:0000256" key="9">
    <source>
        <dbReference type="ARBA" id="ARBA00022967"/>
    </source>
</evidence>
<dbReference type="FunFam" id="2.70.150.10:FF:000020">
    <property type="entry name" value="Copper-exporting P-type ATPase A"/>
    <property type="match status" value="1"/>
</dbReference>
<evidence type="ECO:0000256" key="5">
    <source>
        <dbReference type="ARBA" id="ARBA00022692"/>
    </source>
</evidence>
<evidence type="ECO:0000256" key="10">
    <source>
        <dbReference type="ARBA" id="ARBA00022989"/>
    </source>
</evidence>
<dbReference type="Gene3D" id="2.70.150.10">
    <property type="entry name" value="Calcium-transporting ATPase, cytoplasmic transduction domain A"/>
    <property type="match status" value="1"/>
</dbReference>
<dbReference type="Pfam" id="PF00403">
    <property type="entry name" value="HMA"/>
    <property type="match status" value="1"/>
</dbReference>
<comment type="similarity">
    <text evidence="2">Belongs to the cation transport ATPase (P-type) (TC 3.A.3) family. Type IB subfamily.</text>
</comment>
<dbReference type="CDD" id="cd00371">
    <property type="entry name" value="HMA"/>
    <property type="match status" value="1"/>
</dbReference>
<keyword evidence="10 13" id="KW-1133">Transmembrane helix</keyword>
<dbReference type="Proteomes" id="UP000774699">
    <property type="component" value="Unassembled WGS sequence"/>
</dbReference>
<dbReference type="InterPro" id="IPR036412">
    <property type="entry name" value="HAD-like_sf"/>
</dbReference>
<proteinExistence type="inferred from homology"/>
<dbReference type="SFLD" id="SFLDG00002">
    <property type="entry name" value="C1.7:_P-type_atpase_like"/>
    <property type="match status" value="1"/>
</dbReference>
<dbReference type="GO" id="GO:0005507">
    <property type="term" value="F:copper ion binding"/>
    <property type="evidence" value="ECO:0007669"/>
    <property type="project" value="TreeGrafter"/>
</dbReference>
<dbReference type="InterPro" id="IPR001757">
    <property type="entry name" value="P_typ_ATPase"/>
</dbReference>
<dbReference type="NCBIfam" id="TIGR01494">
    <property type="entry name" value="ATPase_P-type"/>
    <property type="match status" value="1"/>
</dbReference>
<sequence length="727" mass="78788">MKKLELAIDGMHCASCAVLITKSLEKVPGVKNANVNYGTQKARVEYDEKQANENMFIDAVKKRGYSASMDVSSQREQEIRAKEISELKKELIIGTVFAFPALIIGMFLMEFPMREWVLFALATPVQFYVGRQFYLGAYTALQNKTASMDTLIALGTSAAYFYSVATLAGFGEEQYFEVGAVLITLVILGKYLEAMAKRKTSEAIRKLMDLSPKMARVLRGKKEVEVPVSQVVLNDLIVVRPGERVPVDGIITEGQTSLDESMITGESIPAEKKKGDTVIGGTINLNGSITFRATGIGKNTVLARIVQLVEDAQGSKANIQRFADQISAVFVPIVIVIALVTFIGWMTLGQSTLAFALVTSVSVLVIACPCALGLATPTAIMVGTGVGAEKGILIKGAEALETMHAIDTIVFDKTGTITEGKPRVTNVWFAPKQNEKEALSILRGLEEKSEHPLALAIVQYVQSKKITPAKIESFNALFGKGVTGKHARNEYKVGNIRWMEEQKISLHEQEETIETWENEGKTVMVFASGRKVLGIIAVADVLKESARATISELHHMKKEIWMITGDNERTARAIAAQAGIVHVFAHVLPEQKAEYVKKLQTQGKKVAFVGDGINDAPALAQADLGIAMGSGTDIAIEAGDIVLMKGNPHDVVNALLLGKATMNKIKQGMFWALVYNVLGIPIAAGLLYPFTGWLLSPIIAGGAMALSSVSVVSNALLLRSVKFKKEK</sequence>
<dbReference type="CDD" id="cd02094">
    <property type="entry name" value="P-type_ATPase_Cu-like"/>
    <property type="match status" value="1"/>
</dbReference>
<dbReference type="FunFam" id="3.30.70.100:FF:000005">
    <property type="entry name" value="Copper-exporting P-type ATPase A"/>
    <property type="match status" value="1"/>
</dbReference>
<feature type="transmembrane region" description="Helical" evidence="13">
    <location>
        <begin position="669"/>
        <end position="688"/>
    </location>
</feature>
<dbReference type="InterPro" id="IPR059000">
    <property type="entry name" value="ATPase_P-type_domA"/>
</dbReference>
<evidence type="ECO:0000256" key="13">
    <source>
        <dbReference type="SAM" id="Phobius"/>
    </source>
</evidence>
<evidence type="ECO:0000256" key="4">
    <source>
        <dbReference type="ARBA" id="ARBA00022475"/>
    </source>
</evidence>
<accession>A0A8T4C7P7</accession>